<dbReference type="GO" id="GO:0016020">
    <property type="term" value="C:membrane"/>
    <property type="evidence" value="ECO:0007669"/>
    <property type="project" value="InterPro"/>
</dbReference>
<evidence type="ECO:0000313" key="2">
    <source>
        <dbReference type="Proteomes" id="UP001190700"/>
    </source>
</evidence>
<dbReference type="Proteomes" id="UP001190700">
    <property type="component" value="Unassembled WGS sequence"/>
</dbReference>
<gene>
    <name evidence="1" type="ORF">CYMTET_19246</name>
</gene>
<name>A0AAE0L557_9CHLO</name>
<organism evidence="1 2">
    <name type="scientific">Cymbomonas tetramitiformis</name>
    <dbReference type="NCBI Taxonomy" id="36881"/>
    <lineage>
        <taxon>Eukaryota</taxon>
        <taxon>Viridiplantae</taxon>
        <taxon>Chlorophyta</taxon>
        <taxon>Pyramimonadophyceae</taxon>
        <taxon>Pyramimonadales</taxon>
        <taxon>Pyramimonadaceae</taxon>
        <taxon>Cymbomonas</taxon>
    </lineage>
</organism>
<dbReference type="GO" id="GO:0005230">
    <property type="term" value="F:extracellular ligand-gated monoatomic ion channel activity"/>
    <property type="evidence" value="ECO:0007669"/>
    <property type="project" value="InterPro"/>
</dbReference>
<protein>
    <submittedName>
        <fullName evidence="1">Uncharacterized protein</fullName>
    </submittedName>
</protein>
<sequence length="229" mass="25652">MFQNDPNDESFITCEVYFKIYALTKVDTKNNGFDCDFLVALDWYDPKVASIVKGGGKPDFKNDDQLFYPKIEVQNIRTSIPNALEHVGGVSEPRTGNSKIGHVKITQRFRASLLARFCLEDYPFDQQLLSIPIKLRHRNMRKLRNIYLVHPGTLGLRPLEPNCTGHAIDVAGIFVLSWSVVRVTGVVPMRADIYALAIQARGVSQTEGSCTSCVRDAVMQLSERAGCEL</sequence>
<dbReference type="SUPFAM" id="SSF63712">
    <property type="entry name" value="Nicotinic receptor ligand binding domain-like"/>
    <property type="match status" value="1"/>
</dbReference>
<dbReference type="Gene3D" id="2.70.170.10">
    <property type="entry name" value="Neurotransmitter-gated ion-channel ligand-binding domain"/>
    <property type="match status" value="1"/>
</dbReference>
<proteinExistence type="predicted"/>
<accession>A0AAE0L557</accession>
<dbReference type="AlphaFoldDB" id="A0AAE0L557"/>
<dbReference type="InterPro" id="IPR036734">
    <property type="entry name" value="Neur_chan_lig-bd_sf"/>
</dbReference>
<comment type="caution">
    <text evidence="1">The sequence shown here is derived from an EMBL/GenBank/DDBJ whole genome shotgun (WGS) entry which is preliminary data.</text>
</comment>
<dbReference type="EMBL" id="LGRX02008958">
    <property type="protein sequence ID" value="KAK3272463.1"/>
    <property type="molecule type" value="Genomic_DNA"/>
</dbReference>
<reference evidence="1 2" key="1">
    <citation type="journal article" date="2015" name="Genome Biol. Evol.">
        <title>Comparative Genomics of a Bacterivorous Green Alga Reveals Evolutionary Causalities and Consequences of Phago-Mixotrophic Mode of Nutrition.</title>
        <authorList>
            <person name="Burns J.A."/>
            <person name="Paasch A."/>
            <person name="Narechania A."/>
            <person name="Kim E."/>
        </authorList>
    </citation>
    <scope>NUCLEOTIDE SEQUENCE [LARGE SCALE GENOMIC DNA]</scope>
    <source>
        <strain evidence="1 2">PLY_AMNH</strain>
    </source>
</reference>
<keyword evidence="2" id="KW-1185">Reference proteome</keyword>
<evidence type="ECO:0000313" key="1">
    <source>
        <dbReference type="EMBL" id="KAK3272463.1"/>
    </source>
</evidence>